<dbReference type="GO" id="GO:0035861">
    <property type="term" value="C:site of double-strand break"/>
    <property type="evidence" value="ECO:0007669"/>
    <property type="project" value="TreeGrafter"/>
</dbReference>
<evidence type="ECO:0000256" key="3">
    <source>
        <dbReference type="ARBA" id="ARBA00023125"/>
    </source>
</evidence>
<comment type="subcellular location">
    <subcellularLocation>
        <location evidence="1">Nucleus</location>
    </subcellularLocation>
</comment>
<keyword evidence="9" id="KW-1185">Reference proteome</keyword>
<evidence type="ECO:0000256" key="2">
    <source>
        <dbReference type="ARBA" id="ARBA00007815"/>
    </source>
</evidence>
<dbReference type="Gene3D" id="3.30.160.60">
    <property type="entry name" value="Classic Zinc Finger"/>
    <property type="match status" value="1"/>
</dbReference>
<evidence type="ECO:0000256" key="6">
    <source>
        <dbReference type="SAM" id="MobiDB-lite"/>
    </source>
</evidence>
<dbReference type="GO" id="GO:0008270">
    <property type="term" value="F:zinc ion binding"/>
    <property type="evidence" value="ECO:0007669"/>
    <property type="project" value="UniProtKB-KW"/>
</dbReference>
<dbReference type="GO" id="GO:0003697">
    <property type="term" value="F:single-stranded DNA binding"/>
    <property type="evidence" value="ECO:0007669"/>
    <property type="project" value="TreeGrafter"/>
</dbReference>
<protein>
    <submittedName>
        <fullName evidence="8">C2H2-type domain-containing protein</fullName>
    </submittedName>
</protein>
<dbReference type="EnsemblMetazoa" id="CJA18521.1">
    <property type="protein sequence ID" value="CJA18521.1"/>
    <property type="gene ID" value="WBGene00137726"/>
</dbReference>
<keyword evidence="5" id="KW-0479">Metal-binding</keyword>
<name>A0A8R1I739_CAEJA</name>
<evidence type="ECO:0000256" key="5">
    <source>
        <dbReference type="PROSITE-ProRule" id="PRU00042"/>
    </source>
</evidence>
<reference evidence="9" key="1">
    <citation type="submission" date="2010-08" db="EMBL/GenBank/DDBJ databases">
        <authorList>
            <consortium name="Caenorhabditis japonica Sequencing Consortium"/>
            <person name="Wilson R.K."/>
        </authorList>
    </citation>
    <scope>NUCLEOTIDE SEQUENCE [LARGE SCALE GENOMIC DNA]</scope>
    <source>
        <strain evidence="9">DF5081</strain>
    </source>
</reference>
<evidence type="ECO:0000313" key="9">
    <source>
        <dbReference type="Proteomes" id="UP000005237"/>
    </source>
</evidence>
<dbReference type="GO" id="GO:0005662">
    <property type="term" value="C:DNA replication factor A complex"/>
    <property type="evidence" value="ECO:0007669"/>
    <property type="project" value="TreeGrafter"/>
</dbReference>
<keyword evidence="3" id="KW-0238">DNA-binding</keyword>
<dbReference type="Gene3D" id="2.40.50.140">
    <property type="entry name" value="Nucleic acid-binding proteins"/>
    <property type="match status" value="1"/>
</dbReference>
<feature type="compositionally biased region" description="Polar residues" evidence="6">
    <location>
        <begin position="238"/>
        <end position="257"/>
    </location>
</feature>
<keyword evidence="5" id="KW-0862">Zinc</keyword>
<dbReference type="Proteomes" id="UP000005237">
    <property type="component" value="Unassembled WGS sequence"/>
</dbReference>
<dbReference type="GO" id="GO:0000781">
    <property type="term" value="C:chromosome, telomeric region"/>
    <property type="evidence" value="ECO:0007669"/>
    <property type="project" value="TreeGrafter"/>
</dbReference>
<feature type="domain" description="C2H2-type" evidence="7">
    <location>
        <begin position="383"/>
        <end position="409"/>
    </location>
</feature>
<dbReference type="GO" id="GO:0006260">
    <property type="term" value="P:DNA replication"/>
    <property type="evidence" value="ECO:0007669"/>
    <property type="project" value="TreeGrafter"/>
</dbReference>
<dbReference type="InterPro" id="IPR040260">
    <property type="entry name" value="RFA2-like"/>
</dbReference>
<dbReference type="GO" id="GO:0000724">
    <property type="term" value="P:double-strand break repair via homologous recombination"/>
    <property type="evidence" value="ECO:0007669"/>
    <property type="project" value="TreeGrafter"/>
</dbReference>
<comment type="similarity">
    <text evidence="2">Belongs to the replication factor A protein 2 family.</text>
</comment>
<dbReference type="Pfam" id="PF08784">
    <property type="entry name" value="RPA_C"/>
    <property type="match status" value="1"/>
</dbReference>
<keyword evidence="5" id="KW-0863">Zinc-finger</keyword>
<dbReference type="SUPFAM" id="SSF46785">
    <property type="entry name" value="Winged helix' DNA-binding domain"/>
    <property type="match status" value="1"/>
</dbReference>
<dbReference type="GO" id="GO:0006289">
    <property type="term" value="P:nucleotide-excision repair"/>
    <property type="evidence" value="ECO:0007669"/>
    <property type="project" value="TreeGrafter"/>
</dbReference>
<proteinExistence type="inferred from homology"/>
<dbReference type="InterPro" id="IPR036388">
    <property type="entry name" value="WH-like_DNA-bd_sf"/>
</dbReference>
<dbReference type="InterPro" id="IPR036390">
    <property type="entry name" value="WH_DNA-bd_sf"/>
</dbReference>
<keyword evidence="4" id="KW-0539">Nucleus</keyword>
<evidence type="ECO:0000256" key="4">
    <source>
        <dbReference type="ARBA" id="ARBA00023242"/>
    </source>
</evidence>
<organism evidence="8 9">
    <name type="scientific">Caenorhabditis japonica</name>
    <dbReference type="NCBI Taxonomy" id="281687"/>
    <lineage>
        <taxon>Eukaryota</taxon>
        <taxon>Metazoa</taxon>
        <taxon>Ecdysozoa</taxon>
        <taxon>Nematoda</taxon>
        <taxon>Chromadorea</taxon>
        <taxon>Rhabditida</taxon>
        <taxon>Rhabditina</taxon>
        <taxon>Rhabditomorpha</taxon>
        <taxon>Rhabditoidea</taxon>
        <taxon>Rhabditidae</taxon>
        <taxon>Peloderinae</taxon>
        <taxon>Caenorhabditis</taxon>
    </lineage>
</organism>
<evidence type="ECO:0000313" key="8">
    <source>
        <dbReference type="EnsemblMetazoa" id="CJA18521.1"/>
    </source>
</evidence>
<dbReference type="PANTHER" id="PTHR13989:SF16">
    <property type="entry name" value="REPLICATION PROTEIN A2"/>
    <property type="match status" value="1"/>
</dbReference>
<dbReference type="InterPro" id="IPR013087">
    <property type="entry name" value="Znf_C2H2_type"/>
</dbReference>
<dbReference type="PROSITE" id="PS50157">
    <property type="entry name" value="ZINC_FINGER_C2H2_2"/>
    <property type="match status" value="1"/>
</dbReference>
<evidence type="ECO:0000259" key="7">
    <source>
        <dbReference type="PROSITE" id="PS50157"/>
    </source>
</evidence>
<accession>A0A8R1I739</accession>
<evidence type="ECO:0000256" key="1">
    <source>
        <dbReference type="ARBA" id="ARBA00004123"/>
    </source>
</evidence>
<dbReference type="SUPFAM" id="SSF50249">
    <property type="entry name" value="Nucleic acid-binding proteins"/>
    <property type="match status" value="1"/>
</dbReference>
<reference evidence="8" key="2">
    <citation type="submission" date="2022-06" db="UniProtKB">
        <authorList>
            <consortium name="EnsemblMetazoa"/>
        </authorList>
    </citation>
    <scope>IDENTIFICATION</scope>
    <source>
        <strain evidence="8">DF5081</strain>
    </source>
</reference>
<dbReference type="Gene3D" id="1.10.10.10">
    <property type="entry name" value="Winged helix-like DNA-binding domain superfamily/Winged helix DNA-binding domain"/>
    <property type="match status" value="1"/>
</dbReference>
<feature type="compositionally biased region" description="Acidic residues" evidence="6">
    <location>
        <begin position="201"/>
        <end position="223"/>
    </location>
</feature>
<dbReference type="AlphaFoldDB" id="A0A8R1I739"/>
<sequence length="702" mass="78662">MHCPSELRILYESKLSIFNGRLCAICISAISHSTEFVKLRVTSSSDASILLDKFLEPSVADKLGETLKKVSQARSQDPGILGPRVESNSDDVAHPFRLIVESGEEEVLSVPLSVSSPQEHADYVLGLYAKEKAQHHAQIEKTKDIAKQLESKTVEYNALKLRCEYQEKEINLLRQLSQSNRKRNLTDSMITPTKKRRCGCEDDGESCGSDCDGEVEEEDDDEDEFQKMLRAAAANIQIPGSSQNGEVSSEEGNPSSNRTEEFLKRLGKLSSVIVKAPNMPSTSNMTAMIKVENGTQEQSGPLIPSKEKSVQQKVVGVVQYVICQLCPEEEQKSMDLSNQKEMEEHFLDKHVDKEKKKCEACPTDNFQPHNIQQHYRLHTNSVYACEHCGKRGRRNYLMSHIRTHTGERPFQVAANTLTMWNETTMNENGNGWAVGESSFMTDRKQDSKSTTLADRLPVPATISMLHEHFESQDDKYVLGGFRFATVITVGIVKEIHENDTTYTYVLCDPNNSENEFRASKFVTEGGSFDPTLIVEGSRVRAIGKLKGFDGVNTIVSFVVTPMDNDKDFTIFELEAQAARLFFSKNMNDKLKSEQTSNGFQGMLAPPKSRTPAVSQQNSAGSDTKERIFPVQEVKKDSGTLFQRIDAVLSAIPQDNREVGSHITWISEQVREPNHEKIREIMQDMIEGGKAYTTIDEDSFSVI</sequence>
<feature type="region of interest" description="Disordered" evidence="6">
    <location>
        <begin position="236"/>
        <end position="258"/>
    </location>
</feature>
<dbReference type="InterPro" id="IPR014892">
    <property type="entry name" value="RPA_C"/>
</dbReference>
<feature type="region of interest" description="Disordered" evidence="6">
    <location>
        <begin position="194"/>
        <end position="223"/>
    </location>
</feature>
<dbReference type="SMART" id="SM00355">
    <property type="entry name" value="ZnF_C2H2"/>
    <property type="match status" value="3"/>
</dbReference>
<dbReference type="PANTHER" id="PTHR13989">
    <property type="entry name" value="REPLICATION PROTEIN A-RELATED"/>
    <property type="match status" value="1"/>
</dbReference>
<dbReference type="InterPro" id="IPR012340">
    <property type="entry name" value="NA-bd_OB-fold"/>
</dbReference>